<keyword evidence="2 6" id="KW-0645">Protease</keyword>
<dbReference type="InterPro" id="IPR000209">
    <property type="entry name" value="Peptidase_S8/S53_dom"/>
</dbReference>
<feature type="active site" description="Charge relay system" evidence="6">
    <location>
        <position position="138"/>
    </location>
</feature>
<dbReference type="PANTHER" id="PTHR43806">
    <property type="entry name" value="PEPTIDASE S8"/>
    <property type="match status" value="1"/>
</dbReference>
<feature type="region of interest" description="Disordered" evidence="8">
    <location>
        <begin position="447"/>
        <end position="496"/>
    </location>
</feature>
<organism evidence="10 11">
    <name type="scientific">Natronococcus pandeyae</name>
    <dbReference type="NCBI Taxonomy" id="2055836"/>
    <lineage>
        <taxon>Archaea</taxon>
        <taxon>Methanobacteriati</taxon>
        <taxon>Methanobacteriota</taxon>
        <taxon>Stenosarchaea group</taxon>
        <taxon>Halobacteria</taxon>
        <taxon>Halobacteriales</taxon>
        <taxon>Natrialbaceae</taxon>
        <taxon>Natronococcus</taxon>
    </lineage>
</organism>
<dbReference type="InterPro" id="IPR050131">
    <property type="entry name" value="Peptidase_S8_subtilisin-like"/>
</dbReference>
<evidence type="ECO:0000259" key="9">
    <source>
        <dbReference type="Pfam" id="PF00082"/>
    </source>
</evidence>
<dbReference type="PROSITE" id="PS00138">
    <property type="entry name" value="SUBTILASE_SER"/>
    <property type="match status" value="1"/>
</dbReference>
<protein>
    <submittedName>
        <fullName evidence="10">Serine protease</fullName>
    </submittedName>
</protein>
<dbReference type="Proteomes" id="UP000766904">
    <property type="component" value="Unassembled WGS sequence"/>
</dbReference>
<dbReference type="PROSITE" id="PS51892">
    <property type="entry name" value="SUBTILASE"/>
    <property type="match status" value="1"/>
</dbReference>
<evidence type="ECO:0000256" key="1">
    <source>
        <dbReference type="ARBA" id="ARBA00011073"/>
    </source>
</evidence>
<dbReference type="PANTHER" id="PTHR43806:SF11">
    <property type="entry name" value="CEREVISIN-RELATED"/>
    <property type="match status" value="1"/>
</dbReference>
<comment type="caution">
    <text evidence="10">The sequence shown here is derived from an EMBL/GenBank/DDBJ whole genome shotgun (WGS) entry which is preliminary data.</text>
</comment>
<gene>
    <name evidence="10" type="ORF">CV102_05955</name>
</gene>
<dbReference type="GO" id="GO:0006508">
    <property type="term" value="P:proteolysis"/>
    <property type="evidence" value="ECO:0007669"/>
    <property type="project" value="UniProtKB-KW"/>
</dbReference>
<keyword evidence="3" id="KW-0479">Metal-binding</keyword>
<dbReference type="PROSITE" id="PS00136">
    <property type="entry name" value="SUBTILASE_ASP"/>
    <property type="match status" value="1"/>
</dbReference>
<dbReference type="PRINTS" id="PR00723">
    <property type="entry name" value="SUBTILISIN"/>
</dbReference>
<dbReference type="GO" id="GO:0046872">
    <property type="term" value="F:metal ion binding"/>
    <property type="evidence" value="ECO:0007669"/>
    <property type="project" value="UniProtKB-KW"/>
</dbReference>
<evidence type="ECO:0000256" key="3">
    <source>
        <dbReference type="ARBA" id="ARBA00022723"/>
    </source>
</evidence>
<dbReference type="AlphaFoldDB" id="A0A8J8Q7C9"/>
<dbReference type="GO" id="GO:0004252">
    <property type="term" value="F:serine-type endopeptidase activity"/>
    <property type="evidence" value="ECO:0007669"/>
    <property type="project" value="UniProtKB-UniRule"/>
</dbReference>
<name>A0A8J8Q7C9_9EURY</name>
<evidence type="ECO:0000256" key="6">
    <source>
        <dbReference type="PROSITE-ProRule" id="PRU01240"/>
    </source>
</evidence>
<feature type="active site" description="Charge relay system" evidence="6">
    <location>
        <position position="174"/>
    </location>
</feature>
<comment type="similarity">
    <text evidence="1 6 7">Belongs to the peptidase S8 family.</text>
</comment>
<dbReference type="Pfam" id="PF00082">
    <property type="entry name" value="Peptidase_S8"/>
    <property type="match status" value="1"/>
</dbReference>
<evidence type="ECO:0000256" key="8">
    <source>
        <dbReference type="SAM" id="MobiDB-lite"/>
    </source>
</evidence>
<reference evidence="10" key="1">
    <citation type="submission" date="2017-11" db="EMBL/GenBank/DDBJ databases">
        <authorList>
            <person name="Kajale S.C."/>
            <person name="Sharma A."/>
        </authorList>
    </citation>
    <scope>NUCLEOTIDE SEQUENCE</scope>
    <source>
        <strain evidence="10">LS1_42</strain>
    </source>
</reference>
<feature type="compositionally biased region" description="Acidic residues" evidence="8">
    <location>
        <begin position="383"/>
        <end position="409"/>
    </location>
</feature>
<dbReference type="InterPro" id="IPR023828">
    <property type="entry name" value="Peptidase_S8_Ser-AS"/>
</dbReference>
<accession>A0A8J8Q7C9</accession>
<feature type="active site" description="Charge relay system" evidence="6">
    <location>
        <position position="328"/>
    </location>
</feature>
<evidence type="ECO:0000256" key="7">
    <source>
        <dbReference type="RuleBase" id="RU003355"/>
    </source>
</evidence>
<feature type="region of interest" description="Disordered" evidence="8">
    <location>
        <begin position="383"/>
        <end position="416"/>
    </location>
</feature>
<dbReference type="InterPro" id="IPR034202">
    <property type="entry name" value="Subtilisin_Carlsberg-like"/>
</dbReference>
<proteinExistence type="inferred from homology"/>
<keyword evidence="11" id="KW-1185">Reference proteome</keyword>
<evidence type="ECO:0000256" key="2">
    <source>
        <dbReference type="ARBA" id="ARBA00022670"/>
    </source>
</evidence>
<evidence type="ECO:0000313" key="11">
    <source>
        <dbReference type="Proteomes" id="UP000766904"/>
    </source>
</evidence>
<evidence type="ECO:0000313" key="10">
    <source>
        <dbReference type="EMBL" id="TYL39993.1"/>
    </source>
</evidence>
<dbReference type="SUPFAM" id="SSF52743">
    <property type="entry name" value="Subtilisin-like"/>
    <property type="match status" value="1"/>
</dbReference>
<sequence>MLRATGAVGLVGTAGVASGNEGSGSDSEPYIVGTVDRGGRDEARRRADEVRHVLNFGGIGWAVAGEFSEEARENLQRRNDVRYVEEDGEMEAIGHSTDEDGGDPSEEQVLPWGIDRVDAEVAHHEGETGGGSSVAIIDTGIDPEHETLDVVDGKAFVSCIGLGCEEDWDDDQGHGTHCAGTANALDNDVGVVGVSTEADLYAVKVLDTLGSGSMSDVAAGIEWTADQGIDVGSLSLGGGDSETLEDACEYAQQEGTLLVAAAGNDGPDEDSVSYPAAYDECLAVSATTEDDDIASFSSRGEEVELAAPGADVLSSLPGDDYERWDGTSMACPHVSGAAAQLMEDGYTNEEAREQLNETAEDIGLAETEQGNGLLDVAAALGLESDDDNDDGDDDDDDDSDPVSDPDIDEFSVSTRTSGRWNRADVDWTVSDDDGALESVTSELLAADGTVLDEDSSSVDGSSASGEHELRSEEEPEEVRLTVVDEGGNETSETGAY</sequence>
<dbReference type="CDD" id="cd07477">
    <property type="entry name" value="Peptidases_S8_Subtilisin_subset"/>
    <property type="match status" value="1"/>
</dbReference>
<evidence type="ECO:0000256" key="4">
    <source>
        <dbReference type="ARBA" id="ARBA00022801"/>
    </source>
</evidence>
<dbReference type="InterPro" id="IPR036852">
    <property type="entry name" value="Peptidase_S8/S53_dom_sf"/>
</dbReference>
<dbReference type="Gene3D" id="3.40.50.200">
    <property type="entry name" value="Peptidase S8/S53 domain"/>
    <property type="match status" value="1"/>
</dbReference>
<feature type="region of interest" description="Disordered" evidence="8">
    <location>
        <begin position="13"/>
        <end position="32"/>
    </location>
</feature>
<keyword evidence="5 6" id="KW-0720">Serine protease</keyword>
<dbReference type="EMBL" id="PHNJ01000002">
    <property type="protein sequence ID" value="TYL39993.1"/>
    <property type="molecule type" value="Genomic_DNA"/>
</dbReference>
<dbReference type="InterPro" id="IPR023827">
    <property type="entry name" value="Peptidase_S8_Asp-AS"/>
</dbReference>
<feature type="domain" description="Peptidase S8/S53" evidence="9">
    <location>
        <begin position="130"/>
        <end position="372"/>
    </location>
</feature>
<keyword evidence="4 6" id="KW-0378">Hydrolase</keyword>
<evidence type="ECO:0000256" key="5">
    <source>
        <dbReference type="ARBA" id="ARBA00022825"/>
    </source>
</evidence>
<dbReference type="InterPro" id="IPR015500">
    <property type="entry name" value="Peptidase_S8_subtilisin-rel"/>
</dbReference>